<gene>
    <name evidence="2" type="ORF">BDK51DRAFT_51862</name>
</gene>
<evidence type="ECO:0000313" key="2">
    <source>
        <dbReference type="EMBL" id="RKO87295.1"/>
    </source>
</evidence>
<dbReference type="Proteomes" id="UP000269721">
    <property type="component" value="Unassembled WGS sequence"/>
</dbReference>
<name>A0A4P9W7D9_9FUNG</name>
<evidence type="ECO:0000313" key="3">
    <source>
        <dbReference type="Proteomes" id="UP000269721"/>
    </source>
</evidence>
<organism evidence="2 3">
    <name type="scientific">Blyttiomyces helicus</name>
    <dbReference type="NCBI Taxonomy" id="388810"/>
    <lineage>
        <taxon>Eukaryota</taxon>
        <taxon>Fungi</taxon>
        <taxon>Fungi incertae sedis</taxon>
        <taxon>Chytridiomycota</taxon>
        <taxon>Chytridiomycota incertae sedis</taxon>
        <taxon>Chytridiomycetes</taxon>
        <taxon>Chytridiomycetes incertae sedis</taxon>
        <taxon>Blyttiomyces</taxon>
    </lineage>
</organism>
<accession>A0A4P9W7D9</accession>
<dbReference type="EMBL" id="KZ997534">
    <property type="protein sequence ID" value="RKO87295.1"/>
    <property type="molecule type" value="Genomic_DNA"/>
</dbReference>
<proteinExistence type="predicted"/>
<reference evidence="3" key="1">
    <citation type="journal article" date="2018" name="Nat. Microbiol.">
        <title>Leveraging single-cell genomics to expand the fungal tree of life.</title>
        <authorList>
            <person name="Ahrendt S.R."/>
            <person name="Quandt C.A."/>
            <person name="Ciobanu D."/>
            <person name="Clum A."/>
            <person name="Salamov A."/>
            <person name="Andreopoulos B."/>
            <person name="Cheng J.F."/>
            <person name="Woyke T."/>
            <person name="Pelin A."/>
            <person name="Henrissat B."/>
            <person name="Reynolds N.K."/>
            <person name="Benny G.L."/>
            <person name="Smith M.E."/>
            <person name="James T.Y."/>
            <person name="Grigoriev I.V."/>
        </authorList>
    </citation>
    <scope>NUCLEOTIDE SEQUENCE [LARGE SCALE GENOMIC DNA]</scope>
</reference>
<keyword evidence="3" id="KW-1185">Reference proteome</keyword>
<dbReference type="AlphaFoldDB" id="A0A4P9W7D9"/>
<feature type="region of interest" description="Disordered" evidence="1">
    <location>
        <begin position="295"/>
        <end position="347"/>
    </location>
</feature>
<evidence type="ECO:0000256" key="1">
    <source>
        <dbReference type="SAM" id="MobiDB-lite"/>
    </source>
</evidence>
<protein>
    <submittedName>
        <fullName evidence="2">Uncharacterized protein</fullName>
    </submittedName>
</protein>
<sequence length="347" mass="37565">MLALSAAMKVRDWCADLDKAGEHLCPVPHARCDDREFLGDGEAFRVEQADERGQVPARGGVDGTTGDDALVLKTKQIHALVDFGMMYEGNFDGGDGGEAGVDKEEDGVPPIAGNGRGDVGQAAHTILRPLGLLHDVLVTIVVHTFHVAFIPLDPPRRDEIPARHILRTDAIPLRAGRRPQGADLCEEREGVDVEAVQRALLGVAACRRGCGFGARNAGEGRRRPALEELDDLVDVVVREELGHENGGRGVSGQGVGTLDVVVRASPRRRKQDAVRARENRGVSILNSVDLRRFAHRPLPPTLPSHPKIGKEDAPDGSQTRSVLIAHRSSVERRNKRPSMAGNQRLNH</sequence>